<keyword evidence="5 8" id="KW-1133">Transmembrane helix</keyword>
<dbReference type="InterPro" id="IPR036259">
    <property type="entry name" value="MFS_trans_sf"/>
</dbReference>
<dbReference type="PANTHER" id="PTHR31585:SF0">
    <property type="entry name" value="FOLATE-BIOPTERIN TRANSPORTER 1, CHLOROPLASTIC"/>
    <property type="match status" value="1"/>
</dbReference>
<dbReference type="OMA" id="HIEATMY"/>
<proteinExistence type="inferred from homology"/>
<dbReference type="GO" id="GO:0016020">
    <property type="term" value="C:membrane"/>
    <property type="evidence" value="ECO:0007669"/>
    <property type="project" value="UniProtKB-SubCell"/>
</dbReference>
<evidence type="ECO:0000256" key="3">
    <source>
        <dbReference type="ARBA" id="ARBA00022448"/>
    </source>
</evidence>
<name>A0A1Y1HM68_KLENI</name>
<dbReference type="GO" id="GO:0008517">
    <property type="term" value="F:folic acid transmembrane transporter activity"/>
    <property type="evidence" value="ECO:0000318"/>
    <property type="project" value="GO_Central"/>
</dbReference>
<feature type="transmembrane region" description="Helical" evidence="8">
    <location>
        <begin position="442"/>
        <end position="460"/>
    </location>
</feature>
<evidence type="ECO:0000313" key="10">
    <source>
        <dbReference type="Proteomes" id="UP000054558"/>
    </source>
</evidence>
<accession>A0A1Y1HM68</accession>
<comment type="subcellular location">
    <subcellularLocation>
        <location evidence="1">Membrane</location>
        <topology evidence="1">Multi-pass membrane protein</topology>
    </subcellularLocation>
</comment>
<feature type="region of interest" description="Disordered" evidence="7">
    <location>
        <begin position="254"/>
        <end position="316"/>
    </location>
</feature>
<feature type="compositionally biased region" description="Polar residues" evidence="7">
    <location>
        <begin position="259"/>
        <end position="271"/>
    </location>
</feature>
<evidence type="ECO:0000256" key="5">
    <source>
        <dbReference type="ARBA" id="ARBA00022989"/>
    </source>
</evidence>
<feature type="transmembrane region" description="Helical" evidence="8">
    <location>
        <begin position="102"/>
        <end position="121"/>
    </location>
</feature>
<keyword evidence="6 8" id="KW-0472">Membrane</keyword>
<dbReference type="NCBIfam" id="TIGR00788">
    <property type="entry name" value="fbt"/>
    <property type="match status" value="1"/>
</dbReference>
<dbReference type="CDD" id="cd17484">
    <property type="entry name" value="MFS_FBT"/>
    <property type="match status" value="1"/>
</dbReference>
<evidence type="ECO:0000256" key="7">
    <source>
        <dbReference type="SAM" id="MobiDB-lite"/>
    </source>
</evidence>
<dbReference type="SUPFAM" id="SSF103473">
    <property type="entry name" value="MFS general substrate transporter"/>
    <property type="match status" value="1"/>
</dbReference>
<dbReference type="GO" id="GO:0098838">
    <property type="term" value="P:folate transmembrane transport"/>
    <property type="evidence" value="ECO:0000318"/>
    <property type="project" value="GO_Central"/>
</dbReference>
<dbReference type="STRING" id="105231.A0A1Y1HM68"/>
<dbReference type="Pfam" id="PF03092">
    <property type="entry name" value="BT1"/>
    <property type="match status" value="1"/>
</dbReference>
<reference evidence="9 10" key="1">
    <citation type="journal article" date="2014" name="Nat. Commun.">
        <title>Klebsormidium flaccidum genome reveals primary factors for plant terrestrial adaptation.</title>
        <authorList>
            <person name="Hori K."/>
            <person name="Maruyama F."/>
            <person name="Fujisawa T."/>
            <person name="Togashi T."/>
            <person name="Yamamoto N."/>
            <person name="Seo M."/>
            <person name="Sato S."/>
            <person name="Yamada T."/>
            <person name="Mori H."/>
            <person name="Tajima N."/>
            <person name="Moriyama T."/>
            <person name="Ikeuchi M."/>
            <person name="Watanabe M."/>
            <person name="Wada H."/>
            <person name="Kobayashi K."/>
            <person name="Saito M."/>
            <person name="Masuda T."/>
            <person name="Sasaki-Sekimoto Y."/>
            <person name="Mashiguchi K."/>
            <person name="Awai K."/>
            <person name="Shimojima M."/>
            <person name="Masuda S."/>
            <person name="Iwai M."/>
            <person name="Nobusawa T."/>
            <person name="Narise T."/>
            <person name="Kondo S."/>
            <person name="Saito H."/>
            <person name="Sato R."/>
            <person name="Murakawa M."/>
            <person name="Ihara Y."/>
            <person name="Oshima-Yamada Y."/>
            <person name="Ohtaka K."/>
            <person name="Satoh M."/>
            <person name="Sonobe K."/>
            <person name="Ishii M."/>
            <person name="Ohtani R."/>
            <person name="Kanamori-Sato M."/>
            <person name="Honoki R."/>
            <person name="Miyazaki D."/>
            <person name="Mochizuki H."/>
            <person name="Umetsu J."/>
            <person name="Higashi K."/>
            <person name="Shibata D."/>
            <person name="Kamiya Y."/>
            <person name="Sato N."/>
            <person name="Nakamura Y."/>
            <person name="Tabata S."/>
            <person name="Ida S."/>
            <person name="Kurokawa K."/>
            <person name="Ohta H."/>
        </authorList>
    </citation>
    <scope>NUCLEOTIDE SEQUENCE [LARGE SCALE GENOMIC DNA]</scope>
    <source>
        <strain evidence="9 10">NIES-2285</strain>
    </source>
</reference>
<keyword evidence="4 8" id="KW-0812">Transmembrane</keyword>
<dbReference type="PANTHER" id="PTHR31585">
    <property type="entry name" value="FOLATE-BIOPTERIN TRANSPORTER 1, CHLOROPLASTIC"/>
    <property type="match status" value="1"/>
</dbReference>
<keyword evidence="10" id="KW-1185">Reference proteome</keyword>
<dbReference type="EMBL" id="DF236968">
    <property type="protein sequence ID" value="GAQ78782.1"/>
    <property type="molecule type" value="Genomic_DNA"/>
</dbReference>
<dbReference type="Proteomes" id="UP000054558">
    <property type="component" value="Unassembled WGS sequence"/>
</dbReference>
<feature type="transmembrane region" description="Helical" evidence="8">
    <location>
        <begin position="508"/>
        <end position="526"/>
    </location>
</feature>
<comment type="similarity">
    <text evidence="2">Belongs to the major facilitator superfamily. Folate-biopterin transporter (TC 2.A.71) family.</text>
</comment>
<dbReference type="InterPro" id="IPR004324">
    <property type="entry name" value="FBT"/>
</dbReference>
<evidence type="ECO:0000256" key="1">
    <source>
        <dbReference type="ARBA" id="ARBA00004141"/>
    </source>
</evidence>
<evidence type="ECO:0000256" key="6">
    <source>
        <dbReference type="ARBA" id="ARBA00023136"/>
    </source>
</evidence>
<feature type="transmembrane region" description="Helical" evidence="8">
    <location>
        <begin position="404"/>
        <end position="422"/>
    </location>
</feature>
<evidence type="ECO:0000256" key="4">
    <source>
        <dbReference type="ARBA" id="ARBA00022692"/>
    </source>
</evidence>
<feature type="transmembrane region" description="Helical" evidence="8">
    <location>
        <begin position="227"/>
        <end position="246"/>
    </location>
</feature>
<evidence type="ECO:0000256" key="8">
    <source>
        <dbReference type="SAM" id="Phobius"/>
    </source>
</evidence>
<feature type="transmembrane region" description="Helical" evidence="8">
    <location>
        <begin position="472"/>
        <end position="496"/>
    </location>
</feature>
<organism evidence="9 10">
    <name type="scientific">Klebsormidium nitens</name>
    <name type="common">Green alga</name>
    <name type="synonym">Ulothrix nitens</name>
    <dbReference type="NCBI Taxonomy" id="105231"/>
    <lineage>
        <taxon>Eukaryota</taxon>
        <taxon>Viridiplantae</taxon>
        <taxon>Streptophyta</taxon>
        <taxon>Klebsormidiophyceae</taxon>
        <taxon>Klebsormidiales</taxon>
        <taxon>Klebsormidiaceae</taxon>
        <taxon>Klebsormidium</taxon>
    </lineage>
</organism>
<dbReference type="InterPro" id="IPR039309">
    <property type="entry name" value="BT1"/>
</dbReference>
<sequence>MTARHSRLRASVDSQQTEKAAADSAPASTRDVTSTPPETTNQQPPLDPTPPRHKRYVFGVEATPDTLAIAMVYFVQGVLGLSRLAVNFFFKDELGLDPAETAILTGISAFPWLIKPIYGFISDGLPLFGYRRRSYLVLCGLIGAASWGYLALFADNKYVTVAATVLSSLSVAFSDVVVDSMVVERARGESQSMAGSLQSLCWGSSAAGGIVSAYFSGSLVEEYGTRFVFGVTAFLPLITSAVAGLVQEKPAAPFHHHSVPSTVDNVNTPHPTENGHAEPVSQNGHRSEALSANGESIEGGGMEPGSQKQGPEAGGLSGVIETSKEQLLYLWEVIREPAILLPTLFIFFWQATPQSETAMFFFTTNQLHFGPEFLGRVRLVTSAASLLGVGLFNSSLKEVPLRRIFKWTTIIGCTLGMSQLLLVTGTNRALGIDDQWFAMGDSLVLTVLGQVSFMPILVLAARICPEGIEATLFATLMSISNGAGVLGGAIGAWITGALGITSTEFTNLPLLLLITNLSSLLVLPFLRLLPSEEELEATASAVEDKIDAVKSKLK</sequence>
<feature type="region of interest" description="Disordered" evidence="7">
    <location>
        <begin position="1"/>
        <end position="54"/>
    </location>
</feature>
<feature type="transmembrane region" description="Helical" evidence="8">
    <location>
        <begin position="67"/>
        <end position="90"/>
    </location>
</feature>
<gene>
    <name evidence="9" type="ORF">KFL_000190010</name>
</gene>
<dbReference type="Gene3D" id="1.20.1250.20">
    <property type="entry name" value="MFS general substrate transporter like domains"/>
    <property type="match status" value="1"/>
</dbReference>
<evidence type="ECO:0000256" key="2">
    <source>
        <dbReference type="ARBA" id="ARBA00007015"/>
    </source>
</evidence>
<dbReference type="OrthoDB" id="754047at2759"/>
<feature type="compositionally biased region" description="Polar residues" evidence="7">
    <location>
        <begin position="26"/>
        <end position="44"/>
    </location>
</feature>
<dbReference type="AlphaFoldDB" id="A0A1Y1HM68"/>
<feature type="transmembrane region" description="Helical" evidence="8">
    <location>
        <begin position="133"/>
        <end position="152"/>
    </location>
</feature>
<protein>
    <submittedName>
        <fullName evidence="9">Biopterin transport-related protein</fullName>
    </submittedName>
</protein>
<keyword evidence="3" id="KW-0813">Transport</keyword>
<evidence type="ECO:0000313" key="9">
    <source>
        <dbReference type="EMBL" id="GAQ78782.1"/>
    </source>
</evidence>